<name>A0AAW2A5U7_CULAL</name>
<proteinExistence type="predicted"/>
<dbReference type="Proteomes" id="UP001479290">
    <property type="component" value="Unassembled WGS sequence"/>
</dbReference>
<feature type="region of interest" description="Disordered" evidence="1">
    <location>
        <begin position="1"/>
        <end position="45"/>
    </location>
</feature>
<gene>
    <name evidence="2" type="ORF">ABG768_003136</name>
</gene>
<dbReference type="EMBL" id="JAWDJR010000010">
    <property type="protein sequence ID" value="KAK9968835.1"/>
    <property type="molecule type" value="Genomic_DNA"/>
</dbReference>
<evidence type="ECO:0000256" key="1">
    <source>
        <dbReference type="SAM" id="MobiDB-lite"/>
    </source>
</evidence>
<feature type="non-terminal residue" evidence="2">
    <location>
        <position position="1"/>
    </location>
</feature>
<dbReference type="AlphaFoldDB" id="A0AAW2A5U7"/>
<keyword evidence="3" id="KW-1185">Reference proteome</keyword>
<comment type="caution">
    <text evidence="2">The sequence shown here is derived from an EMBL/GenBank/DDBJ whole genome shotgun (WGS) entry which is preliminary data.</text>
</comment>
<accession>A0AAW2A5U7</accession>
<evidence type="ECO:0000313" key="2">
    <source>
        <dbReference type="EMBL" id="KAK9968835.1"/>
    </source>
</evidence>
<sequence length="70" mass="7917">RQKHKTSSFYSAGHEAQIELMKRPKERETETETEVEKRDEMSPEEQHMKAEACWCGGSPSQSLTAAGNCC</sequence>
<reference evidence="2 3" key="1">
    <citation type="submission" date="2024-05" db="EMBL/GenBank/DDBJ databases">
        <title>A high-quality chromosomal-level genome assembly of Topmouth culter (Culter alburnus).</title>
        <authorList>
            <person name="Zhao H."/>
        </authorList>
    </citation>
    <scope>NUCLEOTIDE SEQUENCE [LARGE SCALE GENOMIC DNA]</scope>
    <source>
        <strain evidence="2">CATC2023</strain>
        <tissue evidence="2">Muscle</tissue>
    </source>
</reference>
<protein>
    <submittedName>
        <fullName evidence="2">Uncharacterized protein</fullName>
    </submittedName>
</protein>
<feature type="compositionally biased region" description="Basic and acidic residues" evidence="1">
    <location>
        <begin position="16"/>
        <end position="45"/>
    </location>
</feature>
<organism evidence="2 3">
    <name type="scientific">Culter alburnus</name>
    <name type="common">Topmouth culter</name>
    <dbReference type="NCBI Taxonomy" id="194366"/>
    <lineage>
        <taxon>Eukaryota</taxon>
        <taxon>Metazoa</taxon>
        <taxon>Chordata</taxon>
        <taxon>Craniata</taxon>
        <taxon>Vertebrata</taxon>
        <taxon>Euteleostomi</taxon>
        <taxon>Actinopterygii</taxon>
        <taxon>Neopterygii</taxon>
        <taxon>Teleostei</taxon>
        <taxon>Ostariophysi</taxon>
        <taxon>Cypriniformes</taxon>
        <taxon>Xenocyprididae</taxon>
        <taxon>Xenocypridinae</taxon>
        <taxon>Culter</taxon>
    </lineage>
</organism>
<evidence type="ECO:0000313" key="3">
    <source>
        <dbReference type="Proteomes" id="UP001479290"/>
    </source>
</evidence>